<evidence type="ECO:0000313" key="2">
    <source>
        <dbReference type="Proteomes" id="UP000436692"/>
    </source>
</evidence>
<name>A0AAE4W900_AGRVI</name>
<comment type="caution">
    <text evidence="1">The sequence shown here is derived from an EMBL/GenBank/DDBJ whole genome shotgun (WGS) entry which is preliminary data.</text>
</comment>
<protein>
    <submittedName>
        <fullName evidence="1">Uncharacterized protein</fullName>
    </submittedName>
</protein>
<accession>A0AAE4W900</accession>
<evidence type="ECO:0000313" key="1">
    <source>
        <dbReference type="EMBL" id="MUZ56039.1"/>
    </source>
</evidence>
<organism evidence="1 2">
    <name type="scientific">Agrobacterium vitis</name>
    <name type="common">Rhizobium vitis</name>
    <dbReference type="NCBI Taxonomy" id="373"/>
    <lineage>
        <taxon>Bacteria</taxon>
        <taxon>Pseudomonadati</taxon>
        <taxon>Pseudomonadota</taxon>
        <taxon>Alphaproteobacteria</taxon>
        <taxon>Hyphomicrobiales</taxon>
        <taxon>Rhizobiaceae</taxon>
        <taxon>Rhizobium/Agrobacterium group</taxon>
        <taxon>Agrobacterium</taxon>
    </lineage>
</organism>
<reference evidence="1 2" key="1">
    <citation type="submission" date="2019-12" db="EMBL/GenBank/DDBJ databases">
        <title>Whole-genome sequencing of Allorhizobium vitis.</title>
        <authorList>
            <person name="Gan H.M."/>
            <person name="Szegedi E."/>
            <person name="Burr T."/>
            <person name="Savka M.A."/>
        </authorList>
    </citation>
    <scope>NUCLEOTIDE SEQUENCE [LARGE SCALE GENOMIC DNA]</scope>
    <source>
        <strain evidence="1 2">CG989</strain>
    </source>
</reference>
<proteinExistence type="predicted"/>
<dbReference type="Proteomes" id="UP000436692">
    <property type="component" value="Unassembled WGS sequence"/>
</dbReference>
<sequence>MASKTWPEIASCQNPELAKPMGSASQLQRSRHYRRDRLTVDKTGRRDMIFQAIPGFEFTGEG</sequence>
<dbReference type="AlphaFoldDB" id="A0AAE4W900"/>
<gene>
    <name evidence="1" type="ORF">GOZ95_01050</name>
</gene>
<dbReference type="EMBL" id="WPHM01000001">
    <property type="protein sequence ID" value="MUZ56039.1"/>
    <property type="molecule type" value="Genomic_DNA"/>
</dbReference>
<dbReference type="RefSeq" id="WP_156546905.1">
    <property type="nucleotide sequence ID" value="NZ_JABAEJ010000001.1"/>
</dbReference>